<evidence type="ECO:0000256" key="1">
    <source>
        <dbReference type="SAM" id="Phobius"/>
    </source>
</evidence>
<organism evidence="2 3">
    <name type="scientific">Fusobacterium periodonticum 1_1_41FAA</name>
    <dbReference type="NCBI Taxonomy" id="469621"/>
    <lineage>
        <taxon>Bacteria</taxon>
        <taxon>Fusobacteriati</taxon>
        <taxon>Fusobacteriota</taxon>
        <taxon>Fusobacteriia</taxon>
        <taxon>Fusobacteriales</taxon>
        <taxon>Fusobacteriaceae</taxon>
        <taxon>Fusobacterium</taxon>
    </lineage>
</organism>
<feature type="transmembrane region" description="Helical" evidence="1">
    <location>
        <begin position="20"/>
        <end position="40"/>
    </location>
</feature>
<dbReference type="RefSeq" id="WP_008820267.1">
    <property type="nucleotide sequence ID" value="NZ_GG770381.1"/>
</dbReference>
<dbReference type="Proteomes" id="UP000003964">
    <property type="component" value="Unassembled WGS sequence"/>
</dbReference>
<evidence type="ECO:0000313" key="3">
    <source>
        <dbReference type="Proteomes" id="UP000003964"/>
    </source>
</evidence>
<keyword evidence="1" id="KW-0812">Transmembrane</keyword>
<protein>
    <submittedName>
        <fullName evidence="2">Uncharacterized protein</fullName>
    </submittedName>
</protein>
<keyword evidence="1" id="KW-0472">Membrane</keyword>
<name>D6LEV4_9FUSO</name>
<evidence type="ECO:0000313" key="2">
    <source>
        <dbReference type="EMBL" id="EFG28689.2"/>
    </source>
</evidence>
<proteinExistence type="predicted"/>
<gene>
    <name evidence="2" type="ORF">HMPREF0400_00241</name>
</gene>
<dbReference type="AlphaFoldDB" id="D6LEV4"/>
<accession>D6LEV4</accession>
<sequence length="166" mass="19305">MKNKKTVKQKNSLFEKISTLSFFTLIPFVIFLLYGLTSVFRETNDEVELPKIMIKDIKNVRIAIDQYYKATGTFPNLELVNTDEKLEQIFFEQDGERIYFKDFLKENTMPSTPAYKKLSKTNKVTIVKSFKKTTNDGGWNYNIKTGEIHANLPGNFFGQGIDWNSY</sequence>
<reference evidence="2 3" key="1">
    <citation type="submission" date="2010-03" db="EMBL/GenBank/DDBJ databases">
        <title>The Genome Sequence of Fusobacterium sp. 1_1_41FAA.</title>
        <authorList>
            <consortium name="The Broad Institute Genome Sequencing Platform"/>
            <person name="Ward D."/>
            <person name="Earl A."/>
            <person name="Feldgarden M."/>
            <person name="Gevers D."/>
            <person name="Young S.K."/>
            <person name="Zeng Q."/>
            <person name="Koehrsen M."/>
            <person name="Alvarado L."/>
            <person name="Berlin A."/>
            <person name="Borenstein D."/>
            <person name="Chapman S."/>
            <person name="Chen Z."/>
            <person name="Engels R."/>
            <person name="Freedman E."/>
            <person name="Gellesch M."/>
            <person name="Goldberg J."/>
            <person name="Griggs A."/>
            <person name="Gujja S."/>
            <person name="Heilman E."/>
            <person name="Heiman D."/>
            <person name="Hepburn T."/>
            <person name="Howarth C."/>
            <person name="Jen D."/>
            <person name="Larson L."/>
            <person name="Mehta T."/>
            <person name="Park D."/>
            <person name="Pearson M."/>
            <person name="Richards J."/>
            <person name="Roberts A."/>
            <person name="Saif S."/>
            <person name="Shea T."/>
            <person name="Shenoy N."/>
            <person name="Sisk P."/>
            <person name="Stolte C."/>
            <person name="Sykes S."/>
            <person name="Walk T."/>
            <person name="White J."/>
            <person name="Yandava C."/>
            <person name="Strauss J.C."/>
            <person name="Ambrose C.E."/>
            <person name="Allen-Vercoe E."/>
            <person name="Haas B."/>
            <person name="Henn M.R."/>
            <person name="Nusbaum C."/>
            <person name="Birren B."/>
        </authorList>
    </citation>
    <scope>NUCLEOTIDE SEQUENCE [LARGE SCALE GENOMIC DNA]</scope>
    <source>
        <strain evidence="2 3">1_1_41FAA</strain>
    </source>
</reference>
<dbReference type="EMBL" id="GG770381">
    <property type="protein sequence ID" value="EFG28689.2"/>
    <property type="molecule type" value="Genomic_DNA"/>
</dbReference>
<keyword evidence="1" id="KW-1133">Transmembrane helix</keyword>